<dbReference type="GO" id="GO:0016020">
    <property type="term" value="C:membrane"/>
    <property type="evidence" value="ECO:0007669"/>
    <property type="project" value="UniProtKB-SubCell"/>
</dbReference>
<dbReference type="InterPro" id="IPR026673">
    <property type="entry name" value="SPEC3/Stum"/>
</dbReference>
<dbReference type="OrthoDB" id="361532at2759"/>
<dbReference type="RefSeq" id="XP_038075085.1">
    <property type="nucleotide sequence ID" value="XM_038219157.1"/>
</dbReference>
<evidence type="ECO:0000256" key="5">
    <source>
        <dbReference type="SAM" id="MobiDB-lite"/>
    </source>
</evidence>
<name>A0A914BGS0_PATMI</name>
<feature type="region of interest" description="Disordered" evidence="5">
    <location>
        <begin position="14"/>
        <end position="33"/>
    </location>
</feature>
<dbReference type="Pfam" id="PF15795">
    <property type="entry name" value="Spec3"/>
    <property type="match status" value="1"/>
</dbReference>
<evidence type="ECO:0000313" key="8">
    <source>
        <dbReference type="Proteomes" id="UP000887568"/>
    </source>
</evidence>
<evidence type="ECO:0000256" key="6">
    <source>
        <dbReference type="SAM" id="Phobius"/>
    </source>
</evidence>
<keyword evidence="8" id="KW-1185">Reference proteome</keyword>
<proteinExistence type="predicted"/>
<evidence type="ECO:0000256" key="3">
    <source>
        <dbReference type="ARBA" id="ARBA00022989"/>
    </source>
</evidence>
<evidence type="ECO:0000313" key="7">
    <source>
        <dbReference type="EnsemblMetazoa" id="XP_038075085.1"/>
    </source>
</evidence>
<dbReference type="AlphaFoldDB" id="A0A914BGS0"/>
<accession>A0A914BGS0</accession>
<evidence type="ECO:0000256" key="4">
    <source>
        <dbReference type="ARBA" id="ARBA00023136"/>
    </source>
</evidence>
<keyword evidence="4 6" id="KW-0472">Membrane</keyword>
<comment type="subcellular location">
    <subcellularLocation>
        <location evidence="1">Membrane</location>
        <topology evidence="1">Multi-pass membrane protein</topology>
    </subcellularLocation>
</comment>
<dbReference type="EnsemblMetazoa" id="XM_038219157.1">
    <property type="protein sequence ID" value="XP_038075085.1"/>
    <property type="gene ID" value="LOC119742903"/>
</dbReference>
<keyword evidence="2 6" id="KW-0812">Transmembrane</keyword>
<evidence type="ECO:0000256" key="2">
    <source>
        <dbReference type="ARBA" id="ARBA00022692"/>
    </source>
</evidence>
<sequence>MASEDASVTVELTTESSCSPSAAAGGDHDGGSPRVREAHVFISNRQMSTTKDVIISVREKHGSFRSAVPCMPMSLALVCCLLNIFTPGIGTLVSAFSVFCCGFTRISSQRAFLWNLLAAVLQTITSIFIVGWIWSISWGMTFCTLATEYKYEKQVRGKQHQSARWTPT</sequence>
<dbReference type="Proteomes" id="UP000887568">
    <property type="component" value="Unplaced"/>
</dbReference>
<evidence type="ECO:0000256" key="1">
    <source>
        <dbReference type="ARBA" id="ARBA00004141"/>
    </source>
</evidence>
<dbReference type="GeneID" id="119742903"/>
<feature type="transmembrane region" description="Helical" evidence="6">
    <location>
        <begin position="75"/>
        <end position="100"/>
    </location>
</feature>
<dbReference type="PANTHER" id="PTHR21676:SF1">
    <property type="entry name" value="PROTEIN STUM HOMOLOG"/>
    <property type="match status" value="1"/>
</dbReference>
<organism evidence="7 8">
    <name type="scientific">Patiria miniata</name>
    <name type="common">Bat star</name>
    <name type="synonym">Asterina miniata</name>
    <dbReference type="NCBI Taxonomy" id="46514"/>
    <lineage>
        <taxon>Eukaryota</taxon>
        <taxon>Metazoa</taxon>
        <taxon>Echinodermata</taxon>
        <taxon>Eleutherozoa</taxon>
        <taxon>Asterozoa</taxon>
        <taxon>Asteroidea</taxon>
        <taxon>Valvatacea</taxon>
        <taxon>Valvatida</taxon>
        <taxon>Asterinidae</taxon>
        <taxon>Patiria</taxon>
    </lineage>
</organism>
<reference evidence="7" key="1">
    <citation type="submission" date="2022-11" db="UniProtKB">
        <authorList>
            <consortium name="EnsemblMetazoa"/>
        </authorList>
    </citation>
    <scope>IDENTIFICATION</scope>
</reference>
<feature type="transmembrane region" description="Helical" evidence="6">
    <location>
        <begin position="112"/>
        <end position="134"/>
    </location>
</feature>
<protein>
    <submittedName>
        <fullName evidence="7">Uncharacterized protein</fullName>
    </submittedName>
</protein>
<dbReference type="OMA" id="FIVISWR"/>
<keyword evidence="3 6" id="KW-1133">Transmembrane helix</keyword>
<dbReference type="PANTHER" id="PTHR21676">
    <property type="entry name" value="PROTEIN STUM"/>
    <property type="match status" value="1"/>
</dbReference>